<name>A0ABW2IYH6_9GAMM</name>
<dbReference type="RefSeq" id="WP_100689790.1">
    <property type="nucleotide sequence ID" value="NZ_JBHTBD010000009.1"/>
</dbReference>
<sequence>MQKTRKFLMVSMGGVAALMIIGMVVAALTDTSAEEVKSLDLIAELTWYRVAFFVAIVAAWPAISRYATRLPHRGETSNEKWLALEKKHAADFKFMRSQWWKIALLLAFVEIVLIQQFGIGR</sequence>
<feature type="transmembrane region" description="Helical" evidence="1">
    <location>
        <begin position="102"/>
        <end position="119"/>
    </location>
</feature>
<evidence type="ECO:0000313" key="3">
    <source>
        <dbReference type="Proteomes" id="UP001596506"/>
    </source>
</evidence>
<keyword evidence="1" id="KW-1133">Transmembrane helix</keyword>
<accession>A0ABW2IYH6</accession>
<evidence type="ECO:0008006" key="4">
    <source>
        <dbReference type="Google" id="ProtNLM"/>
    </source>
</evidence>
<proteinExistence type="predicted"/>
<gene>
    <name evidence="2" type="ORF">ACFQQA_16400</name>
</gene>
<evidence type="ECO:0000313" key="2">
    <source>
        <dbReference type="EMBL" id="MFC7296301.1"/>
    </source>
</evidence>
<keyword evidence="1" id="KW-0472">Membrane</keyword>
<keyword evidence="3" id="KW-1185">Reference proteome</keyword>
<feature type="transmembrane region" description="Helical" evidence="1">
    <location>
        <begin position="7"/>
        <end position="26"/>
    </location>
</feature>
<protein>
    <recommendedName>
        <fullName evidence="4">DUF3899 domain-containing protein</fullName>
    </recommendedName>
</protein>
<dbReference type="EMBL" id="JBHTBD010000009">
    <property type="protein sequence ID" value="MFC7296301.1"/>
    <property type="molecule type" value="Genomic_DNA"/>
</dbReference>
<keyword evidence="1" id="KW-0812">Transmembrane</keyword>
<evidence type="ECO:0000256" key="1">
    <source>
        <dbReference type="SAM" id="Phobius"/>
    </source>
</evidence>
<dbReference type="Proteomes" id="UP001596506">
    <property type="component" value="Unassembled WGS sequence"/>
</dbReference>
<reference evidence="3" key="1">
    <citation type="journal article" date="2019" name="Int. J. Syst. Evol. Microbiol.">
        <title>The Global Catalogue of Microorganisms (GCM) 10K type strain sequencing project: providing services to taxonomists for standard genome sequencing and annotation.</title>
        <authorList>
            <consortium name="The Broad Institute Genomics Platform"/>
            <consortium name="The Broad Institute Genome Sequencing Center for Infectious Disease"/>
            <person name="Wu L."/>
            <person name="Ma J."/>
        </authorList>
    </citation>
    <scope>NUCLEOTIDE SEQUENCE [LARGE SCALE GENOMIC DNA]</scope>
    <source>
        <strain evidence="3">CCUG 60559</strain>
    </source>
</reference>
<feature type="transmembrane region" description="Helical" evidence="1">
    <location>
        <begin position="46"/>
        <end position="63"/>
    </location>
</feature>
<organism evidence="2 3">
    <name type="scientific">Marinobacter aromaticivorans</name>
    <dbReference type="NCBI Taxonomy" id="1494078"/>
    <lineage>
        <taxon>Bacteria</taxon>
        <taxon>Pseudomonadati</taxon>
        <taxon>Pseudomonadota</taxon>
        <taxon>Gammaproteobacteria</taxon>
        <taxon>Pseudomonadales</taxon>
        <taxon>Marinobacteraceae</taxon>
        <taxon>Marinobacter</taxon>
    </lineage>
</organism>
<comment type="caution">
    <text evidence="2">The sequence shown here is derived from an EMBL/GenBank/DDBJ whole genome shotgun (WGS) entry which is preliminary data.</text>
</comment>